<protein>
    <submittedName>
        <fullName evidence="3">GNAT family N-acetyltransferase</fullName>
    </submittedName>
</protein>
<feature type="domain" description="N-acetyltransferase" evidence="1">
    <location>
        <begin position="28"/>
        <end position="168"/>
    </location>
</feature>
<accession>A0A4V3AT07</accession>
<dbReference type="Proteomes" id="UP001178888">
    <property type="component" value="Unassembled WGS sequence"/>
</dbReference>
<dbReference type="Proteomes" id="UP000295132">
    <property type="component" value="Unassembled WGS sequence"/>
</dbReference>
<evidence type="ECO:0000313" key="3">
    <source>
        <dbReference type="EMBL" id="TDK57118.1"/>
    </source>
</evidence>
<name>A0A4V3AT07_9BACI</name>
<dbReference type="SUPFAM" id="SSF55729">
    <property type="entry name" value="Acyl-CoA N-acyltransferases (Nat)"/>
    <property type="match status" value="1"/>
</dbReference>
<sequence length="209" mass="24200">MNRKTHFFWSEMYYQPKLTYILKNLCPSLFDELGKKLEIILGYPIEVYVNNSDKERWTISFNGHGIGSSIRLILYVYDPSVETFGAADIEIINPTVEIVDFVMHPKRKGLGTKVINQLIDFIEDKNWGFEIMILKAQDLKAASFWSKVGFTEADLYPSYTPSMTRPFIKKISEPKMSIKISYQNSFRGEKVIISQYDLKTNNKSSLINL</sequence>
<dbReference type="AlphaFoldDB" id="A0A4V3AT07"/>
<keyword evidence="5" id="KW-1185">Reference proteome</keyword>
<dbReference type="PROSITE" id="PS51186">
    <property type="entry name" value="GNAT"/>
    <property type="match status" value="1"/>
</dbReference>
<dbReference type="EMBL" id="JAVGVR010000001">
    <property type="protein sequence ID" value="MDQ6596480.1"/>
    <property type="molecule type" value="Genomic_DNA"/>
</dbReference>
<comment type="caution">
    <text evidence="3">The sequence shown here is derived from an EMBL/GenBank/DDBJ whole genome shotgun (WGS) entry which is preliminary data.</text>
</comment>
<dbReference type="Gene3D" id="3.40.630.30">
    <property type="match status" value="1"/>
</dbReference>
<gene>
    <name evidence="3" type="ORF">E2K98_26585</name>
    <name evidence="2" type="ORF">RCG21_08845</name>
</gene>
<evidence type="ECO:0000313" key="2">
    <source>
        <dbReference type="EMBL" id="MDQ6596480.1"/>
    </source>
</evidence>
<dbReference type="Pfam" id="PF00583">
    <property type="entry name" value="Acetyltransf_1"/>
    <property type="match status" value="1"/>
</dbReference>
<reference evidence="3 4" key="1">
    <citation type="submission" date="2019-03" db="EMBL/GenBank/DDBJ databases">
        <title>Bacillus niacini sp. nov. a Nicotinate-Metabolizing Mesophile Isolated from Soil.</title>
        <authorList>
            <person name="Zhang G."/>
        </authorList>
    </citation>
    <scope>NUCLEOTIDE SEQUENCE [LARGE SCALE GENOMIC DNA]</scope>
    <source>
        <strain evidence="3 4">WN066</strain>
    </source>
</reference>
<evidence type="ECO:0000313" key="4">
    <source>
        <dbReference type="Proteomes" id="UP000295132"/>
    </source>
</evidence>
<evidence type="ECO:0000259" key="1">
    <source>
        <dbReference type="PROSITE" id="PS51186"/>
    </source>
</evidence>
<dbReference type="InterPro" id="IPR016181">
    <property type="entry name" value="Acyl_CoA_acyltransferase"/>
</dbReference>
<dbReference type="EMBL" id="SMYO01000022">
    <property type="protein sequence ID" value="TDK57118.1"/>
    <property type="molecule type" value="Genomic_DNA"/>
</dbReference>
<proteinExistence type="predicted"/>
<dbReference type="InterPro" id="IPR000182">
    <property type="entry name" value="GNAT_dom"/>
</dbReference>
<dbReference type="RefSeq" id="WP_133339502.1">
    <property type="nucleotide sequence ID" value="NZ_JAVGVR010000001.1"/>
</dbReference>
<dbReference type="GO" id="GO:0016747">
    <property type="term" value="F:acyltransferase activity, transferring groups other than amino-acyl groups"/>
    <property type="evidence" value="ECO:0007669"/>
    <property type="project" value="InterPro"/>
</dbReference>
<evidence type="ECO:0000313" key="5">
    <source>
        <dbReference type="Proteomes" id="UP001178888"/>
    </source>
</evidence>
<keyword evidence="3" id="KW-0808">Transferase</keyword>
<reference evidence="2" key="2">
    <citation type="submission" date="2023-08" db="EMBL/GenBank/DDBJ databases">
        <title>Nitrogen cycling bacteria in agricultural field soils.</title>
        <authorList>
            <person name="Jang J."/>
        </authorList>
    </citation>
    <scope>NUCLEOTIDE SEQUENCE</scope>
    <source>
        <strain evidence="2">PS3-36</strain>
    </source>
</reference>
<organism evidence="3 4">
    <name type="scientific">Bacillus salipaludis</name>
    <dbReference type="NCBI Taxonomy" id="2547811"/>
    <lineage>
        <taxon>Bacteria</taxon>
        <taxon>Bacillati</taxon>
        <taxon>Bacillota</taxon>
        <taxon>Bacilli</taxon>
        <taxon>Bacillales</taxon>
        <taxon>Bacillaceae</taxon>
        <taxon>Bacillus</taxon>
    </lineage>
</organism>